<dbReference type="AlphaFoldDB" id="A0A6S7HWJ0"/>
<name>A0A6S7HWJ0_PARCT</name>
<evidence type="ECO:0000313" key="4">
    <source>
        <dbReference type="EMBL" id="CAB4010625.1"/>
    </source>
</evidence>
<dbReference type="PANTHER" id="PTHR42938:SF22">
    <property type="entry name" value="D-3-PHOSPHOGLYCERATE DEHYDROGENASE"/>
    <property type="match status" value="1"/>
</dbReference>
<dbReference type="InterPro" id="IPR036291">
    <property type="entry name" value="NAD(P)-bd_dom_sf"/>
</dbReference>
<dbReference type="Pfam" id="PF19304">
    <property type="entry name" value="PGDH_inter"/>
    <property type="match status" value="1"/>
</dbReference>
<evidence type="ECO:0000256" key="2">
    <source>
        <dbReference type="ARBA" id="ARBA00022605"/>
    </source>
</evidence>
<gene>
    <name evidence="4" type="ORF">PACLA_8A086387</name>
</gene>
<dbReference type="PROSITE" id="PS00671">
    <property type="entry name" value="D_2_HYDROXYACID_DH_3"/>
    <property type="match status" value="1"/>
</dbReference>
<evidence type="ECO:0000313" key="5">
    <source>
        <dbReference type="Proteomes" id="UP001152795"/>
    </source>
</evidence>
<dbReference type="GO" id="GO:0004617">
    <property type="term" value="F:phosphoglycerate dehydrogenase activity"/>
    <property type="evidence" value="ECO:0007669"/>
    <property type="project" value="TreeGrafter"/>
</dbReference>
<protein>
    <recommendedName>
        <fullName evidence="1">D-3-phosphoglycerate dehydrogenase</fullName>
    </recommendedName>
</protein>
<dbReference type="Gene3D" id="3.30.1330.90">
    <property type="entry name" value="D-3-phosphoglycerate dehydrogenase, domain 3"/>
    <property type="match status" value="1"/>
</dbReference>
<dbReference type="InterPro" id="IPR029753">
    <property type="entry name" value="D-isomer_DH_CS"/>
</dbReference>
<dbReference type="SUPFAM" id="SSF51735">
    <property type="entry name" value="NAD(P)-binding Rossmann-fold domains"/>
    <property type="match status" value="1"/>
</dbReference>
<dbReference type="OrthoDB" id="1621027at2759"/>
<comment type="caution">
    <text evidence="4">The sequence shown here is derived from an EMBL/GenBank/DDBJ whole genome shotgun (WGS) entry which is preliminary data.</text>
</comment>
<dbReference type="InterPro" id="IPR006140">
    <property type="entry name" value="D-isomer_DH_NAD-bd"/>
</dbReference>
<dbReference type="Pfam" id="PF02826">
    <property type="entry name" value="2-Hacid_dh_C"/>
    <property type="match status" value="1"/>
</dbReference>
<evidence type="ECO:0000256" key="3">
    <source>
        <dbReference type="ARBA" id="ARBA00023002"/>
    </source>
</evidence>
<accession>A0A6S7HWJ0</accession>
<dbReference type="Proteomes" id="UP001152795">
    <property type="component" value="Unassembled WGS sequence"/>
</dbReference>
<organism evidence="4 5">
    <name type="scientific">Paramuricea clavata</name>
    <name type="common">Red gorgonian</name>
    <name type="synonym">Violescent sea-whip</name>
    <dbReference type="NCBI Taxonomy" id="317549"/>
    <lineage>
        <taxon>Eukaryota</taxon>
        <taxon>Metazoa</taxon>
        <taxon>Cnidaria</taxon>
        <taxon>Anthozoa</taxon>
        <taxon>Octocorallia</taxon>
        <taxon>Malacalcyonacea</taxon>
        <taxon>Plexauridae</taxon>
        <taxon>Paramuricea</taxon>
    </lineage>
</organism>
<sequence length="399" mass="43986">MAAEFNVEWMELEKLWPLVDYVTVHTPLIPQTKGLLNDKTFAMCKRGVRVINCARGGIIDEECLLTALESGQCAGAGLDVFVNEPPTGISEKVVQHPNVVSCPHLGASTVEAQKRVAKEIAEQILSVTKGESLFGAINAASLQGALKPETGPWLNLGTALAKVALVLHEKKIQKAVITTYGATLEKAASYIVPSVLMGLIPGITQTSNTLNLINGEYFAKEIGLQVEKQHVDKPANCQCNAAVSLKTFNYQTNLLKRATGKLVSTTLTSTSTRLTIETQVGCFRVNSTKTADEELDRNRHETLVEDEIKVYIMTTQPLSKDEITNKAETLCLVRGFQSYCIYELDRSAFPEDDSEFYSWIIEAYVQSFFKDSVLEEIHASGQFKDCELVVHQDVVKFSM</sequence>
<dbReference type="SUPFAM" id="SSF143548">
    <property type="entry name" value="Serine metabolism enzymes domain"/>
    <property type="match status" value="1"/>
</dbReference>
<dbReference type="EMBL" id="CACRXK020006852">
    <property type="protein sequence ID" value="CAB4010625.1"/>
    <property type="molecule type" value="Genomic_DNA"/>
</dbReference>
<reference evidence="4" key="1">
    <citation type="submission" date="2020-04" db="EMBL/GenBank/DDBJ databases">
        <authorList>
            <person name="Alioto T."/>
            <person name="Alioto T."/>
            <person name="Gomez Garrido J."/>
        </authorList>
    </citation>
    <scope>NUCLEOTIDE SEQUENCE</scope>
    <source>
        <strain evidence="4">A484AB</strain>
    </source>
</reference>
<dbReference type="InterPro" id="IPR045626">
    <property type="entry name" value="PGDH_ASB_dom"/>
</dbReference>
<keyword evidence="5" id="KW-1185">Reference proteome</keyword>
<proteinExistence type="predicted"/>
<evidence type="ECO:0000256" key="1">
    <source>
        <dbReference type="ARBA" id="ARBA00021582"/>
    </source>
</evidence>
<keyword evidence="3" id="KW-0560">Oxidoreductase</keyword>
<keyword evidence="2" id="KW-0028">Amino-acid biosynthesis</keyword>
<dbReference type="PANTHER" id="PTHR42938">
    <property type="entry name" value="FORMATE DEHYDROGENASE 1"/>
    <property type="match status" value="1"/>
</dbReference>
<dbReference type="Gene3D" id="3.40.50.720">
    <property type="entry name" value="NAD(P)-binding Rossmann-like Domain"/>
    <property type="match status" value="2"/>
</dbReference>
<dbReference type="GO" id="GO:0051287">
    <property type="term" value="F:NAD binding"/>
    <property type="evidence" value="ECO:0007669"/>
    <property type="project" value="InterPro"/>
</dbReference>
<dbReference type="GO" id="GO:0008652">
    <property type="term" value="P:amino acid biosynthetic process"/>
    <property type="evidence" value="ECO:0007669"/>
    <property type="project" value="UniProtKB-KW"/>
</dbReference>
<dbReference type="InterPro" id="IPR029009">
    <property type="entry name" value="ASB_dom_sf"/>
</dbReference>